<evidence type="ECO:0000313" key="1">
    <source>
        <dbReference type="EMBL" id="KAF2728082.1"/>
    </source>
</evidence>
<evidence type="ECO:0000313" key="2">
    <source>
        <dbReference type="Proteomes" id="UP000799444"/>
    </source>
</evidence>
<sequence length="174" mass="19736">MPEQTPHRLSLSCMLQKAPKFPAQQEAIRHIAKRLISHHNMASEPSQAIQKLLLFSLVLLSLFCVRHKIQNHFIPTCSGLISLFFIDHLAVDILRLYRGPVEWIVSSILLAPINENIRIWVGSGVVVVLWVGLARAWGLLEVVFSDFVRGEEVGEGEIEIPDAKPRVDHFKRFS</sequence>
<proteinExistence type="predicted"/>
<name>A0A9P4UTQ6_9PLEO</name>
<keyword evidence="2" id="KW-1185">Reference proteome</keyword>
<organism evidence="1 2">
    <name type="scientific">Polyplosphaeria fusca</name>
    <dbReference type="NCBI Taxonomy" id="682080"/>
    <lineage>
        <taxon>Eukaryota</taxon>
        <taxon>Fungi</taxon>
        <taxon>Dikarya</taxon>
        <taxon>Ascomycota</taxon>
        <taxon>Pezizomycotina</taxon>
        <taxon>Dothideomycetes</taxon>
        <taxon>Pleosporomycetidae</taxon>
        <taxon>Pleosporales</taxon>
        <taxon>Tetraplosphaeriaceae</taxon>
        <taxon>Polyplosphaeria</taxon>
    </lineage>
</organism>
<accession>A0A9P4UTQ6</accession>
<dbReference type="Proteomes" id="UP000799444">
    <property type="component" value="Unassembled WGS sequence"/>
</dbReference>
<comment type="caution">
    <text evidence="1">The sequence shown here is derived from an EMBL/GenBank/DDBJ whole genome shotgun (WGS) entry which is preliminary data.</text>
</comment>
<dbReference type="EMBL" id="ML996296">
    <property type="protein sequence ID" value="KAF2728082.1"/>
    <property type="molecule type" value="Genomic_DNA"/>
</dbReference>
<protein>
    <submittedName>
        <fullName evidence="1">Uncharacterized protein</fullName>
    </submittedName>
</protein>
<dbReference type="AlphaFoldDB" id="A0A9P4UTQ6"/>
<reference evidence="1" key="1">
    <citation type="journal article" date="2020" name="Stud. Mycol.">
        <title>101 Dothideomycetes genomes: a test case for predicting lifestyles and emergence of pathogens.</title>
        <authorList>
            <person name="Haridas S."/>
            <person name="Albert R."/>
            <person name="Binder M."/>
            <person name="Bloem J."/>
            <person name="Labutti K."/>
            <person name="Salamov A."/>
            <person name="Andreopoulos B."/>
            <person name="Baker S."/>
            <person name="Barry K."/>
            <person name="Bills G."/>
            <person name="Bluhm B."/>
            <person name="Cannon C."/>
            <person name="Castanera R."/>
            <person name="Culley D."/>
            <person name="Daum C."/>
            <person name="Ezra D."/>
            <person name="Gonzalez J."/>
            <person name="Henrissat B."/>
            <person name="Kuo A."/>
            <person name="Liang C."/>
            <person name="Lipzen A."/>
            <person name="Lutzoni F."/>
            <person name="Magnuson J."/>
            <person name="Mondo S."/>
            <person name="Nolan M."/>
            <person name="Ohm R."/>
            <person name="Pangilinan J."/>
            <person name="Park H.-J."/>
            <person name="Ramirez L."/>
            <person name="Alfaro M."/>
            <person name="Sun H."/>
            <person name="Tritt A."/>
            <person name="Yoshinaga Y."/>
            <person name="Zwiers L.-H."/>
            <person name="Turgeon B."/>
            <person name="Goodwin S."/>
            <person name="Spatafora J."/>
            <person name="Crous P."/>
            <person name="Grigoriev I."/>
        </authorList>
    </citation>
    <scope>NUCLEOTIDE SEQUENCE</scope>
    <source>
        <strain evidence="1">CBS 125425</strain>
    </source>
</reference>
<gene>
    <name evidence="1" type="ORF">EJ04DRAFT_569811</name>
</gene>